<organism evidence="6 7">
    <name type="scientific">Mesonia sediminis</name>
    <dbReference type="NCBI Taxonomy" id="1703946"/>
    <lineage>
        <taxon>Bacteria</taxon>
        <taxon>Pseudomonadati</taxon>
        <taxon>Bacteroidota</taxon>
        <taxon>Flavobacteriia</taxon>
        <taxon>Flavobacteriales</taxon>
        <taxon>Flavobacteriaceae</taxon>
        <taxon>Mesonia</taxon>
    </lineage>
</organism>
<dbReference type="Gene3D" id="3.40.50.280">
    <property type="entry name" value="Cobalamin-binding domain"/>
    <property type="match status" value="1"/>
</dbReference>
<keyword evidence="3" id="KW-0238">DNA-binding</keyword>
<dbReference type="PROSITE" id="PS50937">
    <property type="entry name" value="HTH_MERR_2"/>
    <property type="match status" value="1"/>
</dbReference>
<dbReference type="SMART" id="SM00422">
    <property type="entry name" value="HTH_MERR"/>
    <property type="match status" value="1"/>
</dbReference>
<dbReference type="RefSeq" id="WP_379048266.1">
    <property type="nucleotide sequence ID" value="NZ_JBHULZ010000041.1"/>
</dbReference>
<dbReference type="InterPro" id="IPR009061">
    <property type="entry name" value="DNA-bd_dom_put_sf"/>
</dbReference>
<protein>
    <submittedName>
        <fullName evidence="6">MerR family transcriptional regulator</fullName>
    </submittedName>
</protein>
<evidence type="ECO:0000256" key="4">
    <source>
        <dbReference type="ARBA" id="ARBA00023163"/>
    </source>
</evidence>
<keyword evidence="2" id="KW-0805">Transcription regulation</keyword>
<evidence type="ECO:0000259" key="5">
    <source>
        <dbReference type="PROSITE" id="PS50937"/>
    </source>
</evidence>
<dbReference type="CDD" id="cd01104">
    <property type="entry name" value="HTH_MlrA-CarA"/>
    <property type="match status" value="1"/>
</dbReference>
<dbReference type="Pfam" id="PF02607">
    <property type="entry name" value="B12-binding_2"/>
    <property type="match status" value="1"/>
</dbReference>
<dbReference type="PANTHER" id="PTHR30204">
    <property type="entry name" value="REDOX-CYCLING DRUG-SENSING TRANSCRIPTIONAL ACTIVATOR SOXR"/>
    <property type="match status" value="1"/>
</dbReference>
<comment type="caution">
    <text evidence="6">The sequence shown here is derived from an EMBL/GenBank/DDBJ whole genome shotgun (WGS) entry which is preliminary data.</text>
</comment>
<dbReference type="Proteomes" id="UP001597357">
    <property type="component" value="Unassembled WGS sequence"/>
</dbReference>
<dbReference type="Gene3D" id="1.10.1240.10">
    <property type="entry name" value="Methionine synthase domain"/>
    <property type="match status" value="1"/>
</dbReference>
<dbReference type="Gene3D" id="1.10.1660.10">
    <property type="match status" value="1"/>
</dbReference>
<name>A0ABW5SGN5_9FLAO</name>
<dbReference type="InterPro" id="IPR036594">
    <property type="entry name" value="Meth_synthase_dom"/>
</dbReference>
<feature type="domain" description="HTH merR-type" evidence="5">
    <location>
        <begin position="7"/>
        <end position="76"/>
    </location>
</feature>
<keyword evidence="7" id="KW-1185">Reference proteome</keyword>
<dbReference type="SUPFAM" id="SSF52242">
    <property type="entry name" value="Cobalamin (vitamin B12)-binding domain"/>
    <property type="match status" value="1"/>
</dbReference>
<dbReference type="EMBL" id="JBHULZ010000041">
    <property type="protein sequence ID" value="MFD2698550.1"/>
    <property type="molecule type" value="Genomic_DNA"/>
</dbReference>
<evidence type="ECO:0000256" key="2">
    <source>
        <dbReference type="ARBA" id="ARBA00023015"/>
    </source>
</evidence>
<dbReference type="SUPFAM" id="SSF46955">
    <property type="entry name" value="Putative DNA-binding domain"/>
    <property type="match status" value="1"/>
</dbReference>
<sequence>MEYVKNEFNIKDLEALSGVKAHTIRIWEKRYHILKPERTDTNIRVYDTKALQRLLNIAFLNENGYKISRISKLKNDEIDKLTHEIRTANNAENRAIKAFFVSMYNFDHSLFLNTYNALLEKMTFQEIYEEVFIPMLKQIGDLWQTNTVKPAHEHFISHLIRQKLFSNIEKLQIEPAFNKEKIFILFLPNNEIHDIGLLYLQYSLLSLGYKVVYLGHSIPLEDLTSFASQDKLVYFVSVFTIKPESPETYLKEFYDKILANGDSNRFQLALLGLKTKALNIEDLPPQINIYENPTTFIRSI</sequence>
<gene>
    <name evidence="6" type="ORF">ACFSQ0_11155</name>
</gene>
<evidence type="ECO:0000313" key="7">
    <source>
        <dbReference type="Proteomes" id="UP001597357"/>
    </source>
</evidence>
<dbReference type="PANTHER" id="PTHR30204:SF69">
    <property type="entry name" value="MERR-FAMILY TRANSCRIPTIONAL REGULATOR"/>
    <property type="match status" value="1"/>
</dbReference>
<evidence type="ECO:0000256" key="3">
    <source>
        <dbReference type="ARBA" id="ARBA00023125"/>
    </source>
</evidence>
<reference evidence="7" key="1">
    <citation type="journal article" date="2019" name="Int. J. Syst. Evol. Microbiol.">
        <title>The Global Catalogue of Microorganisms (GCM) 10K type strain sequencing project: providing services to taxonomists for standard genome sequencing and annotation.</title>
        <authorList>
            <consortium name="The Broad Institute Genomics Platform"/>
            <consortium name="The Broad Institute Genome Sequencing Center for Infectious Disease"/>
            <person name="Wu L."/>
            <person name="Ma J."/>
        </authorList>
    </citation>
    <scope>NUCLEOTIDE SEQUENCE [LARGE SCALE GENOMIC DNA]</scope>
    <source>
        <strain evidence="7">KCTC 42255</strain>
    </source>
</reference>
<dbReference type="InterPro" id="IPR036724">
    <property type="entry name" value="Cobalamin-bd_sf"/>
</dbReference>
<evidence type="ECO:0000313" key="6">
    <source>
        <dbReference type="EMBL" id="MFD2698550.1"/>
    </source>
</evidence>
<keyword evidence="1" id="KW-0678">Repressor</keyword>
<dbReference type="InterPro" id="IPR000551">
    <property type="entry name" value="MerR-type_HTH_dom"/>
</dbReference>
<keyword evidence="4" id="KW-0804">Transcription</keyword>
<evidence type="ECO:0000256" key="1">
    <source>
        <dbReference type="ARBA" id="ARBA00022491"/>
    </source>
</evidence>
<dbReference type="InterPro" id="IPR003759">
    <property type="entry name" value="Cbl-bd_cap"/>
</dbReference>
<accession>A0ABW5SGN5</accession>
<proteinExistence type="predicted"/>
<dbReference type="Pfam" id="PF13411">
    <property type="entry name" value="MerR_1"/>
    <property type="match status" value="1"/>
</dbReference>
<dbReference type="InterPro" id="IPR047057">
    <property type="entry name" value="MerR_fam"/>
</dbReference>